<dbReference type="EMBL" id="ASPP01034643">
    <property type="protein sequence ID" value="ETO02901.1"/>
    <property type="molecule type" value="Genomic_DNA"/>
</dbReference>
<protein>
    <submittedName>
        <fullName evidence="3">Armadillo repeat-containing protein</fullName>
    </submittedName>
</protein>
<comment type="caution">
    <text evidence="3">The sequence shown here is derived from an EMBL/GenBank/DDBJ whole genome shotgun (WGS) entry which is preliminary data.</text>
</comment>
<evidence type="ECO:0000313" key="3">
    <source>
        <dbReference type="EMBL" id="ETO02901.1"/>
    </source>
</evidence>
<keyword evidence="1" id="KW-0175">Coiled coil</keyword>
<evidence type="ECO:0000256" key="2">
    <source>
        <dbReference type="SAM" id="MobiDB-lite"/>
    </source>
</evidence>
<feature type="non-terminal residue" evidence="3">
    <location>
        <position position="148"/>
    </location>
</feature>
<feature type="compositionally biased region" description="Polar residues" evidence="2">
    <location>
        <begin position="1"/>
        <end position="30"/>
    </location>
</feature>
<sequence>TIQSTELSMIENNDPMQSGHPYTNNACNTRENNTEINNNNNNDNNNHNDNIIVINDNDDDNNDGDDDDNDEDHDDENENKNDKDNELMSETLKRQTYEPVIVDDNEPADELEKSILIQRLEEDNRTFKQRNQMLQQRLENMQMKFENK</sequence>
<keyword evidence="4" id="KW-1185">Reference proteome</keyword>
<proteinExistence type="predicted"/>
<feature type="non-terminal residue" evidence="3">
    <location>
        <position position="1"/>
    </location>
</feature>
<organism evidence="3 4">
    <name type="scientific">Reticulomyxa filosa</name>
    <dbReference type="NCBI Taxonomy" id="46433"/>
    <lineage>
        <taxon>Eukaryota</taxon>
        <taxon>Sar</taxon>
        <taxon>Rhizaria</taxon>
        <taxon>Retaria</taxon>
        <taxon>Foraminifera</taxon>
        <taxon>Monothalamids</taxon>
        <taxon>Reticulomyxidae</taxon>
        <taxon>Reticulomyxa</taxon>
    </lineage>
</organism>
<accession>X6LNH4</accession>
<feature type="region of interest" description="Disordered" evidence="2">
    <location>
        <begin position="1"/>
        <end position="106"/>
    </location>
</feature>
<reference evidence="3 4" key="1">
    <citation type="journal article" date="2013" name="Curr. Biol.">
        <title>The Genome of the Foraminiferan Reticulomyxa filosa.</title>
        <authorList>
            <person name="Glockner G."/>
            <person name="Hulsmann N."/>
            <person name="Schleicher M."/>
            <person name="Noegel A.A."/>
            <person name="Eichinger L."/>
            <person name="Gallinger C."/>
            <person name="Pawlowski J."/>
            <person name="Sierra R."/>
            <person name="Euteneuer U."/>
            <person name="Pillet L."/>
            <person name="Moustafa A."/>
            <person name="Platzer M."/>
            <person name="Groth M."/>
            <person name="Szafranski K."/>
            <person name="Schliwa M."/>
        </authorList>
    </citation>
    <scope>NUCLEOTIDE SEQUENCE [LARGE SCALE GENOMIC DNA]</scope>
</reference>
<feature type="coiled-coil region" evidence="1">
    <location>
        <begin position="117"/>
        <end position="144"/>
    </location>
</feature>
<dbReference type="AlphaFoldDB" id="X6LNH4"/>
<feature type="compositionally biased region" description="Acidic residues" evidence="2">
    <location>
        <begin position="56"/>
        <end position="77"/>
    </location>
</feature>
<name>X6LNH4_RETFI</name>
<feature type="compositionally biased region" description="Low complexity" evidence="2">
    <location>
        <begin position="34"/>
        <end position="55"/>
    </location>
</feature>
<gene>
    <name evidence="3" type="ORF">RFI_34512</name>
</gene>
<evidence type="ECO:0000256" key="1">
    <source>
        <dbReference type="SAM" id="Coils"/>
    </source>
</evidence>
<dbReference type="Proteomes" id="UP000023152">
    <property type="component" value="Unassembled WGS sequence"/>
</dbReference>
<evidence type="ECO:0000313" key="4">
    <source>
        <dbReference type="Proteomes" id="UP000023152"/>
    </source>
</evidence>
<feature type="compositionally biased region" description="Basic and acidic residues" evidence="2">
    <location>
        <begin position="78"/>
        <end position="96"/>
    </location>
</feature>